<dbReference type="InterPro" id="IPR013830">
    <property type="entry name" value="SGNH_hydro"/>
</dbReference>
<gene>
    <name evidence="3" type="ORF">NIES267_47040</name>
</gene>
<dbReference type="PANTHER" id="PTHR30383:SF5">
    <property type="entry name" value="SGNH HYDROLASE-TYPE ESTERASE DOMAIN-CONTAINING PROTEIN"/>
    <property type="match status" value="1"/>
</dbReference>
<protein>
    <submittedName>
        <fullName evidence="3">GDSL-like lipase/acylhydrolase domain protein</fullName>
    </submittedName>
</protein>
<keyword evidence="1" id="KW-1133">Transmembrane helix</keyword>
<dbReference type="EMBL" id="AP018227">
    <property type="protein sequence ID" value="BAY85205.1"/>
    <property type="molecule type" value="Genomic_DNA"/>
</dbReference>
<reference evidence="3 4" key="1">
    <citation type="submission" date="2017-06" db="EMBL/GenBank/DDBJ databases">
        <title>Genome sequencing of cyanobaciteial culture collection at National Institute for Environmental Studies (NIES).</title>
        <authorList>
            <person name="Hirose Y."/>
            <person name="Shimura Y."/>
            <person name="Fujisawa T."/>
            <person name="Nakamura Y."/>
            <person name="Kawachi M."/>
        </authorList>
    </citation>
    <scope>NUCLEOTIDE SEQUENCE [LARGE SCALE GENOMIC DNA]</scope>
    <source>
        <strain evidence="3 4">NIES-267</strain>
    </source>
</reference>
<dbReference type="SUPFAM" id="SSF52266">
    <property type="entry name" value="SGNH hydrolase"/>
    <property type="match status" value="1"/>
</dbReference>
<keyword evidence="1" id="KW-0472">Membrane</keyword>
<dbReference type="GO" id="GO:0004622">
    <property type="term" value="F:phosphatidylcholine lysophospholipase activity"/>
    <property type="evidence" value="ECO:0007669"/>
    <property type="project" value="TreeGrafter"/>
</dbReference>
<dbReference type="Pfam" id="PF13472">
    <property type="entry name" value="Lipase_GDSL_2"/>
    <property type="match status" value="1"/>
</dbReference>
<dbReference type="InterPro" id="IPR051532">
    <property type="entry name" value="Ester_Hydrolysis_Enzymes"/>
</dbReference>
<dbReference type="Gene3D" id="3.40.50.1110">
    <property type="entry name" value="SGNH hydrolase"/>
    <property type="match status" value="1"/>
</dbReference>
<dbReference type="Proteomes" id="UP000218418">
    <property type="component" value="Chromosome"/>
</dbReference>
<feature type="transmembrane region" description="Helical" evidence="1">
    <location>
        <begin position="27"/>
        <end position="47"/>
    </location>
</feature>
<keyword evidence="3" id="KW-0378">Hydrolase</keyword>
<dbReference type="PANTHER" id="PTHR30383">
    <property type="entry name" value="THIOESTERASE 1/PROTEASE 1/LYSOPHOSPHOLIPASE L1"/>
    <property type="match status" value="1"/>
</dbReference>
<organism evidence="3 4">
    <name type="scientific">Calothrix parasitica NIES-267</name>
    <dbReference type="NCBI Taxonomy" id="1973488"/>
    <lineage>
        <taxon>Bacteria</taxon>
        <taxon>Bacillati</taxon>
        <taxon>Cyanobacteriota</taxon>
        <taxon>Cyanophyceae</taxon>
        <taxon>Nostocales</taxon>
        <taxon>Calotrichaceae</taxon>
        <taxon>Calothrix</taxon>
    </lineage>
</organism>
<dbReference type="AlphaFoldDB" id="A0A1Z4LVC8"/>
<keyword evidence="4" id="KW-1185">Reference proteome</keyword>
<keyword evidence="1" id="KW-0812">Transmembrane</keyword>
<evidence type="ECO:0000313" key="4">
    <source>
        <dbReference type="Proteomes" id="UP000218418"/>
    </source>
</evidence>
<feature type="domain" description="SGNH hydrolase-type esterase" evidence="2">
    <location>
        <begin position="97"/>
        <end position="254"/>
    </location>
</feature>
<proteinExistence type="predicted"/>
<dbReference type="InterPro" id="IPR036514">
    <property type="entry name" value="SGNH_hydro_sf"/>
</dbReference>
<name>A0A1Z4LVC8_9CYAN</name>
<evidence type="ECO:0000313" key="3">
    <source>
        <dbReference type="EMBL" id="BAY85205.1"/>
    </source>
</evidence>
<evidence type="ECO:0000259" key="2">
    <source>
        <dbReference type="Pfam" id="PF13472"/>
    </source>
</evidence>
<evidence type="ECO:0000256" key="1">
    <source>
        <dbReference type="SAM" id="Phobius"/>
    </source>
</evidence>
<accession>A0A1Z4LVC8</accession>
<sequence length="268" mass="30855">MRKRFFIDVFNIITVRNSRMKYNLNNLLLLISTSLNLAFLLVVVLVISKKGGINYLKSKVLTMGKINIQSDLNINSYYKHKKSQFELLTFAHDSILFLGDSLTDEGEWVELLGNANIVNRGISGDTTRRILNRLDAIIDTQPKQIFLMVGINDFVNEKKSIEEVLAKYQIILEELKTKIPQTEVFIQSVLPVNNNLTYFLQDNQKVIEFNLKLQELAEEFGYQYIDIFSNLADSDNQLDAKYTTDGVHLNGKAYLIWKEAVENYVVRS</sequence>